<dbReference type="GO" id="GO:0008270">
    <property type="term" value="F:zinc ion binding"/>
    <property type="evidence" value="ECO:0007669"/>
    <property type="project" value="InterPro"/>
</dbReference>
<evidence type="ECO:0000256" key="8">
    <source>
        <dbReference type="ARBA" id="ARBA00054483"/>
    </source>
</evidence>
<evidence type="ECO:0000256" key="3">
    <source>
        <dbReference type="ARBA" id="ARBA00022723"/>
    </source>
</evidence>
<keyword evidence="7" id="KW-0234">DNA repair</keyword>
<dbReference type="InterPro" id="IPR036237">
    <property type="entry name" value="Xyl_isomerase-like_sf"/>
</dbReference>
<reference evidence="10 11" key="1">
    <citation type="submission" date="2019-07" db="EMBL/GenBank/DDBJ databases">
        <title>Genomics analysis of Aphanomyces spp. identifies a new class of oomycete effector associated with host adaptation.</title>
        <authorList>
            <person name="Gaulin E."/>
        </authorList>
    </citation>
    <scope>NUCLEOTIDE SEQUENCE [LARGE SCALE GENOMIC DNA]</scope>
    <source>
        <strain evidence="10 11">ATCC 201684</strain>
    </source>
</reference>
<dbReference type="PROSITE" id="PS51432">
    <property type="entry name" value="AP_NUCLEASE_F2_4"/>
    <property type="match status" value="1"/>
</dbReference>
<comment type="similarity">
    <text evidence="2">Belongs to the AP endonuclease 2 family.</text>
</comment>
<keyword evidence="3" id="KW-0479">Metal-binding</keyword>
<organism evidence="10 11">
    <name type="scientific">Aphanomyces euteiches</name>
    <dbReference type="NCBI Taxonomy" id="100861"/>
    <lineage>
        <taxon>Eukaryota</taxon>
        <taxon>Sar</taxon>
        <taxon>Stramenopiles</taxon>
        <taxon>Oomycota</taxon>
        <taxon>Saprolegniomycetes</taxon>
        <taxon>Saprolegniales</taxon>
        <taxon>Verrucalvaceae</taxon>
        <taxon>Aphanomyces</taxon>
    </lineage>
</organism>
<evidence type="ECO:0000256" key="6">
    <source>
        <dbReference type="ARBA" id="ARBA00022833"/>
    </source>
</evidence>
<dbReference type="Pfam" id="PF01261">
    <property type="entry name" value="AP_endonuc_2"/>
    <property type="match status" value="1"/>
</dbReference>
<dbReference type="GO" id="GO:0003906">
    <property type="term" value="F:DNA-(apurinic or apyrimidinic site) endonuclease activity"/>
    <property type="evidence" value="ECO:0007669"/>
    <property type="project" value="TreeGrafter"/>
</dbReference>
<dbReference type="InterPro" id="IPR018246">
    <property type="entry name" value="AP_endonuc_F2_Zn_BS"/>
</dbReference>
<gene>
    <name evidence="10" type="ORF">Ae201684_018006</name>
</gene>
<dbReference type="GO" id="GO:0008081">
    <property type="term" value="F:phosphoric diester hydrolase activity"/>
    <property type="evidence" value="ECO:0007669"/>
    <property type="project" value="TreeGrafter"/>
</dbReference>
<dbReference type="SMART" id="SM00518">
    <property type="entry name" value="AP2Ec"/>
    <property type="match status" value="1"/>
</dbReference>
<evidence type="ECO:0000256" key="7">
    <source>
        <dbReference type="ARBA" id="ARBA00023204"/>
    </source>
</evidence>
<dbReference type="GO" id="GO:0005634">
    <property type="term" value="C:nucleus"/>
    <property type="evidence" value="ECO:0007669"/>
    <property type="project" value="TreeGrafter"/>
</dbReference>
<comment type="function">
    <text evidence="8">Plays a role in mitochondrial DNA base excision repair (BER) pathway induced by oxidative stress. Has apurinic/apyrimidinic (AP) endonuclease activity towards double-stranded DNA (dsDNA) with a preference for C as opposite base. Has 3'-phosphatase activity; removes 3'-phosphate from blunt-end, recessed, and gapped DNA templates and thus, removes 3'-blocks for DNA polymerase activity during BER. Lacks 3'-5' exonuclease activity and does not cleave damaged bases by nucleotide incision repair (NIR).</text>
</comment>
<accession>A0A6G0W724</accession>
<dbReference type="InterPro" id="IPR013022">
    <property type="entry name" value="Xyl_isomerase-like_TIM-brl"/>
</dbReference>
<feature type="domain" description="Xylose isomerase-like TIM barrel" evidence="9">
    <location>
        <begin position="119"/>
        <end position="378"/>
    </location>
</feature>
<keyword evidence="11" id="KW-1185">Reference proteome</keyword>
<dbReference type="CDD" id="cd00019">
    <property type="entry name" value="AP2Ec"/>
    <property type="match status" value="1"/>
</dbReference>
<dbReference type="PROSITE" id="PS00729">
    <property type="entry name" value="AP_NUCLEASE_F2_1"/>
    <property type="match status" value="1"/>
</dbReference>
<dbReference type="EMBL" id="VJMJ01000319">
    <property type="protein sequence ID" value="KAF0722929.1"/>
    <property type="molecule type" value="Genomic_DNA"/>
</dbReference>
<dbReference type="NCBIfam" id="NF002199">
    <property type="entry name" value="PRK01060.1-4"/>
    <property type="match status" value="1"/>
</dbReference>
<evidence type="ECO:0000256" key="2">
    <source>
        <dbReference type="ARBA" id="ARBA00005340"/>
    </source>
</evidence>
<dbReference type="HAMAP" id="MF_00152">
    <property type="entry name" value="Nfo"/>
    <property type="match status" value="1"/>
</dbReference>
<dbReference type="GO" id="GO:0005739">
    <property type="term" value="C:mitochondrion"/>
    <property type="evidence" value="ECO:0007669"/>
    <property type="project" value="TreeGrafter"/>
</dbReference>
<evidence type="ECO:0000256" key="1">
    <source>
        <dbReference type="ARBA" id="ARBA00001947"/>
    </source>
</evidence>
<dbReference type="InterPro" id="IPR001719">
    <property type="entry name" value="AP_endonuc_2"/>
</dbReference>
<proteinExistence type="inferred from homology"/>
<comment type="cofactor">
    <cofactor evidence="1">
        <name>Zn(2+)</name>
        <dbReference type="ChEBI" id="CHEBI:29105"/>
    </cofactor>
</comment>
<dbReference type="GO" id="GO:0003677">
    <property type="term" value="F:DNA binding"/>
    <property type="evidence" value="ECO:0007669"/>
    <property type="project" value="InterPro"/>
</dbReference>
<evidence type="ECO:0000313" key="11">
    <source>
        <dbReference type="Proteomes" id="UP000481153"/>
    </source>
</evidence>
<dbReference type="SUPFAM" id="SSF51658">
    <property type="entry name" value="Xylose isomerase-like"/>
    <property type="match status" value="1"/>
</dbReference>
<dbReference type="PROSITE" id="PS00730">
    <property type="entry name" value="AP_NUCLEASE_F2_2"/>
    <property type="match status" value="1"/>
</dbReference>
<dbReference type="FunFam" id="3.20.20.150:FF:000001">
    <property type="entry name" value="Probable endonuclease 4"/>
    <property type="match status" value="1"/>
</dbReference>
<dbReference type="PROSITE" id="PS00731">
    <property type="entry name" value="AP_NUCLEASE_F2_3"/>
    <property type="match status" value="1"/>
</dbReference>
<keyword evidence="5" id="KW-0378">Hydrolase</keyword>
<dbReference type="Gene3D" id="3.20.20.150">
    <property type="entry name" value="Divalent-metal-dependent TIM barrel enzymes"/>
    <property type="match status" value="1"/>
</dbReference>
<evidence type="ECO:0000313" key="10">
    <source>
        <dbReference type="EMBL" id="KAF0722929.1"/>
    </source>
</evidence>
<sequence>MRRSLRVVCRETLTAAVEAAPKAVKKRASEVKVEVGVDAKTTKRTKKEKKEVKVEKEVKVVKEEKAKTVKKSKKQEDKESQNATYAAFLDKRRQDTAHSRKQVGAHVSGAGGLENAIFNAAKIGARSFALFTRSQRTWTCKPLTDDTIQAFKQAMKDFGYSPNDVVPHGSYLLNCGSPDPDTLQKSREGLLDEVQRCEQLGLSLYNFHPGSTKGEIPVDKCLQLIAESIETTLDKTHNVTILIENMSNQGSTVGGQFTELRDIINRISEKHRSRVGVCLDTCHAFAAGWDLRDDAYEATMKQFDETIGLSYLKAVHLNDSKGALGCHADRHEKIGQGKIGIEPFRRLMNDPRFDGIPMVLETPFVDDEGYEREISLLYSLVE</sequence>
<dbReference type="GO" id="GO:0006284">
    <property type="term" value="P:base-excision repair"/>
    <property type="evidence" value="ECO:0007669"/>
    <property type="project" value="TreeGrafter"/>
</dbReference>
<dbReference type="PANTHER" id="PTHR21445:SF0">
    <property type="entry name" value="APURINIC-APYRIMIDINIC ENDONUCLEASE"/>
    <property type="match status" value="1"/>
</dbReference>
<evidence type="ECO:0000256" key="4">
    <source>
        <dbReference type="ARBA" id="ARBA00022763"/>
    </source>
</evidence>
<keyword evidence="4" id="KW-0227">DNA damage</keyword>
<comment type="caution">
    <text evidence="10">The sequence shown here is derived from an EMBL/GenBank/DDBJ whole genome shotgun (WGS) entry which is preliminary data.</text>
</comment>
<dbReference type="VEuPathDB" id="FungiDB:AeMF1_003740"/>
<evidence type="ECO:0000259" key="9">
    <source>
        <dbReference type="Pfam" id="PF01261"/>
    </source>
</evidence>
<dbReference type="PANTHER" id="PTHR21445">
    <property type="entry name" value="ENDONUCLEASE IV ENDODEOXYRIBONUCLEASE IV"/>
    <property type="match status" value="1"/>
</dbReference>
<dbReference type="NCBIfam" id="TIGR00587">
    <property type="entry name" value="nfo"/>
    <property type="match status" value="1"/>
</dbReference>
<dbReference type="Proteomes" id="UP000481153">
    <property type="component" value="Unassembled WGS sequence"/>
</dbReference>
<dbReference type="AlphaFoldDB" id="A0A6G0W724"/>
<evidence type="ECO:0000256" key="5">
    <source>
        <dbReference type="ARBA" id="ARBA00022801"/>
    </source>
</evidence>
<protein>
    <recommendedName>
        <fullName evidence="9">Xylose isomerase-like TIM barrel domain-containing protein</fullName>
    </recommendedName>
</protein>
<name>A0A6G0W724_9STRA</name>
<keyword evidence="6" id="KW-0862">Zinc</keyword>